<reference evidence="1 2" key="1">
    <citation type="submission" date="2016-01" db="EMBL/GenBank/DDBJ databases">
        <title>The new phylogeny of the genus Mycobacterium.</title>
        <authorList>
            <person name="Tarcisio F."/>
            <person name="Conor M."/>
            <person name="Antonella G."/>
            <person name="Elisabetta G."/>
            <person name="Giulia F.S."/>
            <person name="Sara T."/>
            <person name="Anna F."/>
            <person name="Clotilde B."/>
            <person name="Roberto B."/>
            <person name="Veronica D.S."/>
            <person name="Fabio R."/>
            <person name="Monica P."/>
            <person name="Olivier J."/>
            <person name="Enrico T."/>
            <person name="Nicola S."/>
        </authorList>
    </citation>
    <scope>NUCLEOTIDE SEQUENCE [LARGE SCALE GENOMIC DNA]</scope>
    <source>
        <strain evidence="1 2">DSM 44166</strain>
    </source>
</reference>
<evidence type="ECO:0000313" key="2">
    <source>
        <dbReference type="Proteomes" id="UP000193317"/>
    </source>
</evidence>
<dbReference type="RefSeq" id="WP_085672941.1">
    <property type="nucleotide sequence ID" value="NZ_JACKRU010000822.1"/>
</dbReference>
<dbReference type="AlphaFoldDB" id="A0A1X2DPC3"/>
<sequence>MTTMSMNFVAPQCATGANGLTGTPNGGGRTLVRLGRRLSDALRASLNAGPQDRADKYVALMPTAVLAA</sequence>
<organism evidence="1 2">
    <name type="scientific">Mycobacterium szulgai</name>
    <dbReference type="NCBI Taxonomy" id="1787"/>
    <lineage>
        <taxon>Bacteria</taxon>
        <taxon>Bacillati</taxon>
        <taxon>Actinomycetota</taxon>
        <taxon>Actinomycetes</taxon>
        <taxon>Mycobacteriales</taxon>
        <taxon>Mycobacteriaceae</taxon>
        <taxon>Mycobacterium</taxon>
    </lineage>
</organism>
<protein>
    <submittedName>
        <fullName evidence="1">Uncharacterized protein</fullName>
    </submittedName>
</protein>
<accession>A0A1X2DPC3</accession>
<dbReference type="OrthoDB" id="4562780at2"/>
<evidence type="ECO:0000313" key="1">
    <source>
        <dbReference type="EMBL" id="ORW89998.1"/>
    </source>
</evidence>
<proteinExistence type="predicted"/>
<keyword evidence="2" id="KW-1185">Reference proteome</keyword>
<comment type="caution">
    <text evidence="1">The sequence shown here is derived from an EMBL/GenBank/DDBJ whole genome shotgun (WGS) entry which is preliminary data.</text>
</comment>
<name>A0A1X2DPC3_MYCSZ</name>
<dbReference type="EMBL" id="LQPW01000165">
    <property type="protein sequence ID" value="ORW89998.1"/>
    <property type="molecule type" value="Genomic_DNA"/>
</dbReference>
<gene>
    <name evidence="1" type="ORF">AWC27_11410</name>
</gene>
<dbReference type="Proteomes" id="UP000193317">
    <property type="component" value="Unassembled WGS sequence"/>
</dbReference>